<comment type="similarity">
    <text evidence="1 4">Belongs to the aldehyde dehydrogenase family.</text>
</comment>
<keyword evidence="2 4" id="KW-0560">Oxidoreductase</keyword>
<protein>
    <submittedName>
        <fullName evidence="6">Aldehyde dehydrogenase family protein</fullName>
    </submittedName>
</protein>
<dbReference type="FunFam" id="3.40.605.10:FF:000007">
    <property type="entry name" value="NAD/NADP-dependent betaine aldehyde dehydrogenase"/>
    <property type="match status" value="1"/>
</dbReference>
<keyword evidence="7" id="KW-1185">Reference proteome</keyword>
<dbReference type="EMBL" id="WHPD01001656">
    <property type="protein sequence ID" value="MPV88534.1"/>
    <property type="molecule type" value="Genomic_DNA"/>
</dbReference>
<accession>A0A7J9UXX2</accession>
<dbReference type="PANTHER" id="PTHR11699">
    <property type="entry name" value="ALDEHYDE DEHYDROGENASE-RELATED"/>
    <property type="match status" value="1"/>
</dbReference>
<dbReference type="InterPro" id="IPR016162">
    <property type="entry name" value="Ald_DH_N"/>
</dbReference>
<evidence type="ECO:0000259" key="5">
    <source>
        <dbReference type="Pfam" id="PF00171"/>
    </source>
</evidence>
<feature type="active site" evidence="3">
    <location>
        <position position="269"/>
    </location>
</feature>
<dbReference type="Proteomes" id="UP000429644">
    <property type="component" value="Unassembled WGS sequence"/>
</dbReference>
<reference evidence="6 7" key="1">
    <citation type="submission" date="2019-10" db="EMBL/GenBank/DDBJ databases">
        <title>Georgenia wutianyii sp. nov. and Georgenia yuyongxinii sp. nov. isolated from plateau pika (Ochotona curzoniae) in the Qinghai-Tibet plateau of China.</title>
        <authorList>
            <person name="Tian Z."/>
        </authorList>
    </citation>
    <scope>NUCLEOTIDE SEQUENCE [LARGE SCALE GENOMIC DNA]</scope>
    <source>
        <strain evidence="6 7">JCM 15130</strain>
    </source>
</reference>
<dbReference type="InterPro" id="IPR029510">
    <property type="entry name" value="Ald_DH_CS_GLU"/>
</dbReference>
<dbReference type="Gene3D" id="3.40.309.10">
    <property type="entry name" value="Aldehyde Dehydrogenase, Chain A, domain 2"/>
    <property type="match status" value="1"/>
</dbReference>
<evidence type="ECO:0000256" key="4">
    <source>
        <dbReference type="RuleBase" id="RU003345"/>
    </source>
</evidence>
<dbReference type="Pfam" id="PF00171">
    <property type="entry name" value="Aldedh"/>
    <property type="match status" value="1"/>
</dbReference>
<evidence type="ECO:0000256" key="3">
    <source>
        <dbReference type="PROSITE-ProRule" id="PRU10007"/>
    </source>
</evidence>
<dbReference type="OrthoDB" id="6882680at2"/>
<dbReference type="SUPFAM" id="SSF53720">
    <property type="entry name" value="ALDH-like"/>
    <property type="match status" value="1"/>
</dbReference>
<dbReference type="InterPro" id="IPR015590">
    <property type="entry name" value="Aldehyde_DH_dom"/>
</dbReference>
<dbReference type="PROSITE" id="PS00687">
    <property type="entry name" value="ALDEHYDE_DEHYDR_GLU"/>
    <property type="match status" value="1"/>
</dbReference>
<dbReference type="InterPro" id="IPR016161">
    <property type="entry name" value="Ald_DH/histidinol_DH"/>
</dbReference>
<comment type="caution">
    <text evidence="6">The sequence shown here is derived from an EMBL/GenBank/DDBJ whole genome shotgun (WGS) entry which is preliminary data.</text>
</comment>
<evidence type="ECO:0000313" key="7">
    <source>
        <dbReference type="Proteomes" id="UP000429644"/>
    </source>
</evidence>
<dbReference type="GO" id="GO:0016620">
    <property type="term" value="F:oxidoreductase activity, acting on the aldehyde or oxo group of donors, NAD or NADP as acceptor"/>
    <property type="evidence" value="ECO:0007669"/>
    <property type="project" value="InterPro"/>
</dbReference>
<gene>
    <name evidence="6" type="ORF">GB882_07625</name>
</gene>
<evidence type="ECO:0000313" key="6">
    <source>
        <dbReference type="EMBL" id="MPV88534.1"/>
    </source>
</evidence>
<name>A0A7J9UXX2_9MICO</name>
<dbReference type="Gene3D" id="3.40.605.10">
    <property type="entry name" value="Aldehyde Dehydrogenase, Chain A, domain 1"/>
    <property type="match status" value="1"/>
</dbReference>
<dbReference type="InterPro" id="IPR016163">
    <property type="entry name" value="Ald_DH_C"/>
</dbReference>
<proteinExistence type="inferred from homology"/>
<sequence>MTITDNLPSELLDARTVEYLRTETFGHVIDGEVVASTSDRVIPVFNPSSGQQIAEVADASDADVDRAVLSARRAFDDGRWRHLDPAEKERRLRRLAVLHAEHGAILSDLDVLDAGIVKQWAGFLLAHGVNSIDYYAGWPTKLQGTIPATTRDVAAYVLREPVGVCATITPWNGPSAVVGRVAAALACGNSVIIKPAEQTPLAAVLIGQLCIEAGIPPGVVNILQGTGATAGAGLVAHPGVDKISFTGSVETGKRIQRSAVDTMKRVTMELGGKSPHIVFGDADLDKAVPAIQQAVWNNSGQVCTAGSRVLVQRSIYDQVVAAVVERSKDLRVGSAFENVDLGPLVSAQQMDTVERYVEGALAEGAELVLGGGRTQDNGGAYLFNPTVFADVATDMTIAREEIFGPVMSIIPFEAEDDAFRIANDTMFGLSAGVWTQNLARAHRAARAIQAGTVWVNTYQRVQHSVPYGGIKQSGYGRHLGEDSLEPYLATKSVWMQVD</sequence>
<evidence type="ECO:0000256" key="2">
    <source>
        <dbReference type="ARBA" id="ARBA00023002"/>
    </source>
</evidence>
<organism evidence="6 7">
    <name type="scientific">Georgenia ruanii</name>
    <dbReference type="NCBI Taxonomy" id="348442"/>
    <lineage>
        <taxon>Bacteria</taxon>
        <taxon>Bacillati</taxon>
        <taxon>Actinomycetota</taxon>
        <taxon>Actinomycetes</taxon>
        <taxon>Micrococcales</taxon>
        <taxon>Bogoriellaceae</taxon>
        <taxon>Georgenia</taxon>
    </lineage>
</organism>
<dbReference type="AlphaFoldDB" id="A0A7J9UXX2"/>
<feature type="domain" description="Aldehyde dehydrogenase" evidence="5">
    <location>
        <begin position="35"/>
        <end position="493"/>
    </location>
</feature>
<dbReference type="FunFam" id="3.40.309.10:FF:000012">
    <property type="entry name" value="Betaine aldehyde dehydrogenase"/>
    <property type="match status" value="1"/>
</dbReference>
<dbReference type="RefSeq" id="WP_152231192.1">
    <property type="nucleotide sequence ID" value="NZ_BAAAOT010000037.1"/>
</dbReference>
<evidence type="ECO:0000256" key="1">
    <source>
        <dbReference type="ARBA" id="ARBA00009986"/>
    </source>
</evidence>